<gene>
    <name evidence="2" type="ORF">FOT62_22500</name>
</gene>
<comment type="caution">
    <text evidence="2">The sequence shown here is derived from an EMBL/GenBank/DDBJ whole genome shotgun (WGS) entry which is preliminary data.</text>
</comment>
<dbReference type="Proteomes" id="UP000321126">
    <property type="component" value="Unassembled WGS sequence"/>
</dbReference>
<accession>A0A5C7BSW6</accession>
<feature type="signal peptide" evidence="1">
    <location>
        <begin position="1"/>
        <end position="17"/>
    </location>
</feature>
<organism evidence="2 3">
    <name type="scientific">Serratia marcescens</name>
    <dbReference type="NCBI Taxonomy" id="615"/>
    <lineage>
        <taxon>Bacteria</taxon>
        <taxon>Pseudomonadati</taxon>
        <taxon>Pseudomonadota</taxon>
        <taxon>Gammaproteobacteria</taxon>
        <taxon>Enterobacterales</taxon>
        <taxon>Yersiniaceae</taxon>
        <taxon>Serratia</taxon>
    </lineage>
</organism>
<evidence type="ECO:0008006" key="4">
    <source>
        <dbReference type="Google" id="ProtNLM"/>
    </source>
</evidence>
<evidence type="ECO:0000313" key="2">
    <source>
        <dbReference type="EMBL" id="TXE27343.1"/>
    </source>
</evidence>
<proteinExistence type="predicted"/>
<dbReference type="AlphaFoldDB" id="A0A5C7BSW6"/>
<evidence type="ECO:0000313" key="3">
    <source>
        <dbReference type="Proteomes" id="UP000321126"/>
    </source>
</evidence>
<sequence length="155" mass="17702">MKKMLFFFFLFSSCSIASECNESEVLVASCHISGKVIRNAYICADKKGVSGRYIFERNSRVEMSVEFNKSYQLQRWLDKGTYTTYFGFQKSSYSYVIGVPEENFGAKAFLNVKKDGKDVMNKECDSNSFGDKEKNGEYVKDLNDELVLNGKSIFP</sequence>
<dbReference type="RefSeq" id="WP_147882620.1">
    <property type="nucleotide sequence ID" value="NZ_VOUQ01000018.1"/>
</dbReference>
<protein>
    <recommendedName>
        <fullName evidence="4">Lipoprotein</fullName>
    </recommendedName>
</protein>
<dbReference type="EMBL" id="VOUQ01000018">
    <property type="protein sequence ID" value="TXE27343.1"/>
    <property type="molecule type" value="Genomic_DNA"/>
</dbReference>
<name>A0A5C7BSW6_SERMA</name>
<evidence type="ECO:0000256" key="1">
    <source>
        <dbReference type="SAM" id="SignalP"/>
    </source>
</evidence>
<reference evidence="2 3" key="1">
    <citation type="submission" date="2019-07" db="EMBL/GenBank/DDBJ databases">
        <title>Serratia strains were isolated from fresh produce.</title>
        <authorList>
            <person name="Cho G.-S."/>
            <person name="Stein M."/>
            <person name="Lee W."/>
            <person name="Suh S.H."/>
            <person name="Franz C.M.A.P."/>
        </authorList>
    </citation>
    <scope>NUCLEOTIDE SEQUENCE [LARGE SCALE GENOMIC DNA]</scope>
    <source>
        <strain evidence="2 3">S16</strain>
    </source>
</reference>
<feature type="chain" id="PRO_5023034536" description="Lipoprotein" evidence="1">
    <location>
        <begin position="18"/>
        <end position="155"/>
    </location>
</feature>
<keyword evidence="1" id="KW-0732">Signal</keyword>